<keyword evidence="13 14" id="KW-0464">Manganese</keyword>
<dbReference type="InterPro" id="IPR001352">
    <property type="entry name" value="RNase_HII/HIII"/>
</dbReference>
<evidence type="ECO:0000256" key="16">
    <source>
        <dbReference type="RuleBase" id="RU003515"/>
    </source>
</evidence>
<dbReference type="Gene3D" id="3.30.420.10">
    <property type="entry name" value="Ribonuclease H-like superfamily/Ribonuclease H"/>
    <property type="match status" value="1"/>
</dbReference>
<dbReference type="EC" id="3.1.26.4" evidence="6 14"/>
<dbReference type="GO" id="GO:0003723">
    <property type="term" value="F:RNA binding"/>
    <property type="evidence" value="ECO:0007669"/>
    <property type="project" value="UniProtKB-UniRule"/>
</dbReference>
<sequence length="198" mass="22590">MKNQFIEAILEAGCDEAGRGCLAGPVFAAAVILGESFDNQFVNDSKQLTMKNRKELRLYIEQNALAFSVAFVEPKQIDEINILNASILAMHLALEGLKIQPEHIIVDGNRFKPYQNIPHQCIVKGDAKYRNIAAASILAKTYRDEFMEELHEEFPVYNWKKNKGYPTMVHREAIKEYGITEHHRKSFKLLPTQLSLDL</sequence>
<comment type="subcellular location">
    <subcellularLocation>
        <location evidence="4 14">Cytoplasm</location>
    </subcellularLocation>
</comment>
<evidence type="ECO:0000256" key="6">
    <source>
        <dbReference type="ARBA" id="ARBA00012180"/>
    </source>
</evidence>
<protein>
    <recommendedName>
        <fullName evidence="7 14">Ribonuclease HII</fullName>
        <shortName evidence="14">RNase HII</shortName>
        <ecNumber evidence="6 14">3.1.26.4</ecNumber>
    </recommendedName>
</protein>
<evidence type="ECO:0000256" key="1">
    <source>
        <dbReference type="ARBA" id="ARBA00000077"/>
    </source>
</evidence>
<dbReference type="RefSeq" id="WP_182043157.1">
    <property type="nucleotide sequence ID" value="NZ_JACDZE010000001.1"/>
</dbReference>
<comment type="cofactor">
    <cofactor evidence="2">
        <name>Mg(2+)</name>
        <dbReference type="ChEBI" id="CHEBI:18420"/>
    </cofactor>
</comment>
<dbReference type="GO" id="GO:0030145">
    <property type="term" value="F:manganese ion binding"/>
    <property type="evidence" value="ECO:0007669"/>
    <property type="project" value="UniProtKB-UniRule"/>
</dbReference>
<feature type="domain" description="RNase H type-2" evidence="17">
    <location>
        <begin position="9"/>
        <end position="198"/>
    </location>
</feature>
<keyword evidence="8 14" id="KW-0963">Cytoplasm</keyword>
<evidence type="ECO:0000256" key="2">
    <source>
        <dbReference type="ARBA" id="ARBA00001946"/>
    </source>
</evidence>
<evidence type="ECO:0000313" key="18">
    <source>
        <dbReference type="EMBL" id="MBA5629610.1"/>
    </source>
</evidence>
<evidence type="ECO:0000256" key="4">
    <source>
        <dbReference type="ARBA" id="ARBA00004496"/>
    </source>
</evidence>
<evidence type="ECO:0000256" key="14">
    <source>
        <dbReference type="HAMAP-Rule" id="MF_00052"/>
    </source>
</evidence>
<dbReference type="AlphaFoldDB" id="A0A838ZNP8"/>
<proteinExistence type="inferred from homology"/>
<evidence type="ECO:0000256" key="10">
    <source>
        <dbReference type="ARBA" id="ARBA00022723"/>
    </source>
</evidence>
<dbReference type="InterPro" id="IPR022898">
    <property type="entry name" value="RNase_HII"/>
</dbReference>
<organism evidence="18 19">
    <name type="scientific">Moheibacter lacus</name>
    <dbReference type="NCBI Taxonomy" id="2745851"/>
    <lineage>
        <taxon>Bacteria</taxon>
        <taxon>Pseudomonadati</taxon>
        <taxon>Bacteroidota</taxon>
        <taxon>Flavobacteriia</taxon>
        <taxon>Flavobacteriales</taxon>
        <taxon>Weeksellaceae</taxon>
        <taxon>Moheibacter</taxon>
    </lineage>
</organism>
<dbReference type="EMBL" id="JACDZE010000001">
    <property type="protein sequence ID" value="MBA5629610.1"/>
    <property type="molecule type" value="Genomic_DNA"/>
</dbReference>
<keyword evidence="19" id="KW-1185">Reference proteome</keyword>
<dbReference type="SUPFAM" id="SSF53098">
    <property type="entry name" value="Ribonuclease H-like"/>
    <property type="match status" value="1"/>
</dbReference>
<dbReference type="PANTHER" id="PTHR10954:SF18">
    <property type="entry name" value="RIBONUCLEASE HII"/>
    <property type="match status" value="1"/>
</dbReference>
<keyword evidence="9 14" id="KW-0540">Nuclease</keyword>
<comment type="catalytic activity">
    <reaction evidence="1 14 15 16">
        <text>Endonucleolytic cleavage to 5'-phosphomonoester.</text>
        <dbReference type="EC" id="3.1.26.4"/>
    </reaction>
</comment>
<keyword evidence="10 14" id="KW-0479">Metal-binding</keyword>
<dbReference type="PROSITE" id="PS51975">
    <property type="entry name" value="RNASE_H_2"/>
    <property type="match status" value="1"/>
</dbReference>
<comment type="function">
    <text evidence="3 14 16">Endonuclease that specifically degrades the RNA of RNA-DNA hybrids.</text>
</comment>
<dbReference type="InterPro" id="IPR012337">
    <property type="entry name" value="RNaseH-like_sf"/>
</dbReference>
<dbReference type="Pfam" id="PF01351">
    <property type="entry name" value="RNase_HII"/>
    <property type="match status" value="1"/>
</dbReference>
<dbReference type="GO" id="GO:0032299">
    <property type="term" value="C:ribonuclease H2 complex"/>
    <property type="evidence" value="ECO:0007669"/>
    <property type="project" value="TreeGrafter"/>
</dbReference>
<evidence type="ECO:0000313" key="19">
    <source>
        <dbReference type="Proteomes" id="UP000552241"/>
    </source>
</evidence>
<name>A0A838ZNP8_9FLAO</name>
<evidence type="ECO:0000256" key="15">
    <source>
        <dbReference type="PROSITE-ProRule" id="PRU01319"/>
    </source>
</evidence>
<dbReference type="InterPro" id="IPR036397">
    <property type="entry name" value="RNaseH_sf"/>
</dbReference>
<evidence type="ECO:0000256" key="8">
    <source>
        <dbReference type="ARBA" id="ARBA00022490"/>
    </source>
</evidence>
<comment type="similarity">
    <text evidence="5 14 16">Belongs to the RNase HII family.</text>
</comment>
<dbReference type="PANTHER" id="PTHR10954">
    <property type="entry name" value="RIBONUCLEASE H2 SUBUNIT A"/>
    <property type="match status" value="1"/>
</dbReference>
<accession>A0A838ZNP8</accession>
<reference evidence="18 19" key="1">
    <citation type="submission" date="2020-07" db="EMBL/GenBank/DDBJ databases">
        <title>Moheibacter lacus sp. nov., a member of the family Flavobacteriaceae isolated from freshwater lake sediment.</title>
        <authorList>
            <person name="Liu Y."/>
        </authorList>
    </citation>
    <scope>NUCLEOTIDE SEQUENCE [LARGE SCALE GENOMIC DNA]</scope>
    <source>
        <strain evidence="18 19">BDHS18</strain>
    </source>
</reference>
<comment type="caution">
    <text evidence="18">The sequence shown here is derived from an EMBL/GenBank/DDBJ whole genome shotgun (WGS) entry which is preliminary data.</text>
</comment>
<evidence type="ECO:0000256" key="7">
    <source>
        <dbReference type="ARBA" id="ARBA00019179"/>
    </source>
</evidence>
<dbReference type="GO" id="GO:0005737">
    <property type="term" value="C:cytoplasm"/>
    <property type="evidence" value="ECO:0007669"/>
    <property type="project" value="UniProtKB-SubCell"/>
</dbReference>
<keyword evidence="12 14" id="KW-0378">Hydrolase</keyword>
<dbReference type="CDD" id="cd07182">
    <property type="entry name" value="RNase_HII_bacteria_HII_like"/>
    <property type="match status" value="1"/>
</dbReference>
<dbReference type="HAMAP" id="MF_00052_B">
    <property type="entry name" value="RNase_HII_B"/>
    <property type="match status" value="1"/>
</dbReference>
<dbReference type="NCBIfam" id="NF000595">
    <property type="entry name" value="PRK00015.1-3"/>
    <property type="match status" value="1"/>
</dbReference>
<dbReference type="InterPro" id="IPR024567">
    <property type="entry name" value="RNase_HII/HIII_dom"/>
</dbReference>
<evidence type="ECO:0000256" key="12">
    <source>
        <dbReference type="ARBA" id="ARBA00022801"/>
    </source>
</evidence>
<dbReference type="GO" id="GO:0006298">
    <property type="term" value="P:mismatch repair"/>
    <property type="evidence" value="ECO:0007669"/>
    <property type="project" value="TreeGrafter"/>
</dbReference>
<feature type="binding site" evidence="14 15">
    <location>
        <position position="16"/>
    </location>
    <ligand>
        <name>a divalent metal cation</name>
        <dbReference type="ChEBI" id="CHEBI:60240"/>
    </ligand>
</feature>
<dbReference type="GO" id="GO:0004523">
    <property type="term" value="F:RNA-DNA hybrid ribonuclease activity"/>
    <property type="evidence" value="ECO:0007669"/>
    <property type="project" value="UniProtKB-UniRule"/>
</dbReference>
<gene>
    <name evidence="14" type="primary">rnhB</name>
    <name evidence="18" type="ORF">HU137_07490</name>
</gene>
<keyword evidence="11 14" id="KW-0255">Endonuclease</keyword>
<dbReference type="GO" id="GO:0043137">
    <property type="term" value="P:DNA replication, removal of RNA primer"/>
    <property type="evidence" value="ECO:0007669"/>
    <property type="project" value="TreeGrafter"/>
</dbReference>
<dbReference type="Proteomes" id="UP000552241">
    <property type="component" value="Unassembled WGS sequence"/>
</dbReference>
<feature type="binding site" evidence="14 15">
    <location>
        <position position="15"/>
    </location>
    <ligand>
        <name>a divalent metal cation</name>
        <dbReference type="ChEBI" id="CHEBI:60240"/>
    </ligand>
</feature>
<evidence type="ECO:0000256" key="9">
    <source>
        <dbReference type="ARBA" id="ARBA00022722"/>
    </source>
</evidence>
<comment type="cofactor">
    <cofactor evidence="14 15">
        <name>Mn(2+)</name>
        <dbReference type="ChEBI" id="CHEBI:29035"/>
    </cofactor>
    <cofactor evidence="14 15">
        <name>Mg(2+)</name>
        <dbReference type="ChEBI" id="CHEBI:18420"/>
    </cofactor>
    <text evidence="14 15">Manganese or magnesium. Binds 1 divalent metal ion per monomer in the absence of substrate. May bind a second metal ion after substrate binding.</text>
</comment>
<evidence type="ECO:0000256" key="11">
    <source>
        <dbReference type="ARBA" id="ARBA00022759"/>
    </source>
</evidence>
<evidence type="ECO:0000256" key="3">
    <source>
        <dbReference type="ARBA" id="ARBA00004065"/>
    </source>
</evidence>
<feature type="binding site" evidence="14 15">
    <location>
        <position position="107"/>
    </location>
    <ligand>
        <name>a divalent metal cation</name>
        <dbReference type="ChEBI" id="CHEBI:60240"/>
    </ligand>
</feature>
<evidence type="ECO:0000259" key="17">
    <source>
        <dbReference type="PROSITE" id="PS51975"/>
    </source>
</evidence>
<evidence type="ECO:0000256" key="13">
    <source>
        <dbReference type="ARBA" id="ARBA00023211"/>
    </source>
</evidence>
<evidence type="ECO:0000256" key="5">
    <source>
        <dbReference type="ARBA" id="ARBA00007383"/>
    </source>
</evidence>